<dbReference type="InterPro" id="IPR015421">
    <property type="entry name" value="PyrdxlP-dep_Trfase_major"/>
</dbReference>
<dbReference type="InterPro" id="IPR005814">
    <property type="entry name" value="Aminotrans_3"/>
</dbReference>
<evidence type="ECO:0000256" key="3">
    <source>
        <dbReference type="RuleBase" id="RU003560"/>
    </source>
</evidence>
<dbReference type="Proteomes" id="UP000191144">
    <property type="component" value="Chromosome A"/>
</dbReference>
<dbReference type="Pfam" id="PF00202">
    <property type="entry name" value="Aminotran_3"/>
    <property type="match status" value="1"/>
</dbReference>
<dbReference type="Gene3D" id="3.40.640.10">
    <property type="entry name" value="Type I PLP-dependent aspartate aminotransferase-like (Major domain)"/>
    <property type="match status" value="1"/>
</dbReference>
<evidence type="ECO:0000256" key="1">
    <source>
        <dbReference type="ARBA" id="ARBA00008954"/>
    </source>
</evidence>
<dbReference type="InterPro" id="IPR015424">
    <property type="entry name" value="PyrdxlP-dep_Trfase"/>
</dbReference>
<accession>A0A1G4ILM2</accession>
<keyword evidence="2 3" id="KW-0663">Pyridoxal phosphate</keyword>
<gene>
    <name evidence="4" type="ORF">LAME_0A01244G</name>
</gene>
<dbReference type="GO" id="GO:0005829">
    <property type="term" value="C:cytosol"/>
    <property type="evidence" value="ECO:0007669"/>
    <property type="project" value="TreeGrafter"/>
</dbReference>
<dbReference type="EMBL" id="LT598483">
    <property type="protein sequence ID" value="SCU77480.1"/>
    <property type="molecule type" value="Genomic_DNA"/>
</dbReference>
<evidence type="ECO:0000313" key="5">
    <source>
        <dbReference type="Proteomes" id="UP000191144"/>
    </source>
</evidence>
<dbReference type="GO" id="GO:0008483">
    <property type="term" value="F:transaminase activity"/>
    <property type="evidence" value="ECO:0007669"/>
    <property type="project" value="InterPro"/>
</dbReference>
<protein>
    <submittedName>
        <fullName evidence="4">LAME_0A01244g1_1</fullName>
    </submittedName>
</protein>
<dbReference type="Gene3D" id="3.90.1150.10">
    <property type="entry name" value="Aspartate Aminotransferase, domain 1"/>
    <property type="match status" value="1"/>
</dbReference>
<evidence type="ECO:0000256" key="2">
    <source>
        <dbReference type="ARBA" id="ARBA00022898"/>
    </source>
</evidence>
<dbReference type="PANTHER" id="PTHR43094:SF1">
    <property type="entry name" value="AMINOTRANSFERASE CLASS-III"/>
    <property type="match status" value="1"/>
</dbReference>
<name>A0A1G4ILM2_9SACH</name>
<dbReference type="InterPro" id="IPR015422">
    <property type="entry name" value="PyrdxlP-dep_Trfase_small"/>
</dbReference>
<dbReference type="SUPFAM" id="SSF53383">
    <property type="entry name" value="PLP-dependent transferases"/>
    <property type="match status" value="1"/>
</dbReference>
<dbReference type="AlphaFoldDB" id="A0A1G4ILM2"/>
<dbReference type="GO" id="GO:0030170">
    <property type="term" value="F:pyridoxal phosphate binding"/>
    <property type="evidence" value="ECO:0007669"/>
    <property type="project" value="InterPro"/>
</dbReference>
<reference evidence="5" key="1">
    <citation type="submission" date="2016-03" db="EMBL/GenBank/DDBJ databases">
        <authorList>
            <person name="Devillers Hugo."/>
        </authorList>
    </citation>
    <scope>NUCLEOTIDE SEQUENCE [LARGE SCALE GENOMIC DNA]</scope>
</reference>
<comment type="similarity">
    <text evidence="1 3">Belongs to the class-III pyridoxal-phosphate-dependent aminotransferase family.</text>
</comment>
<dbReference type="OrthoDB" id="10261433at2759"/>
<evidence type="ECO:0000313" key="4">
    <source>
        <dbReference type="EMBL" id="SCU77480.1"/>
    </source>
</evidence>
<dbReference type="PANTHER" id="PTHR43094">
    <property type="entry name" value="AMINOTRANSFERASE"/>
    <property type="match status" value="1"/>
</dbReference>
<sequence>MTVEAAAAVVSTESYVFQGTINKKPPHVIGGKGVYMTIEKDGKVYEDVLDAVTGAAVGALGWGDEEILPIIEKAAKNHTYSFPSIIGNQASEDLAKFYIENSPKDVFAAALWCCSGSESNENAMKIIRQYQMERGCPEKTKIISRDISYHGFTLGALSISHCGRADLFKDISIDQTNTCLKMPVCYPYRYQQKGETEEQYSQRLLDALEKIILDNDPKTVSCVLVETLPGSSLGTVPSPKGYLSGIRALCNKYDVIFMLDEVMCGTGRCNPNGKLNCWESFIGPEDAPDIQTVGKTLGSGYVTIAGVLVGPKIRDAFINGSNAVFGSHTYASHGFNCEVALGVQKKISREGLTANIFKMGNLMGSKLQDALLKEDNIVGDVRGIGGFWSLEFVKDKATKEVFPVELDIGHRFQKVCFDNKLSVMGMQGNADGTSGDIALLAPAFIITEGDVDAIVQKVIESVNQLTKEMKAEGTW</sequence>
<keyword evidence="5" id="KW-1185">Reference proteome</keyword>
<proteinExistence type="inferred from homology"/>
<organism evidence="4 5">
    <name type="scientific">Lachancea meyersii CBS 8951</name>
    <dbReference type="NCBI Taxonomy" id="1266667"/>
    <lineage>
        <taxon>Eukaryota</taxon>
        <taxon>Fungi</taxon>
        <taxon>Dikarya</taxon>
        <taxon>Ascomycota</taxon>
        <taxon>Saccharomycotina</taxon>
        <taxon>Saccharomycetes</taxon>
        <taxon>Saccharomycetales</taxon>
        <taxon>Saccharomycetaceae</taxon>
        <taxon>Lachancea</taxon>
    </lineage>
</organism>